<reference evidence="3" key="1">
    <citation type="journal article" date="2012" name="ISME J.">
        <title>Roseobacter clade bacteria are abundant in coastal sediments and encode a novel combination of sulfur oxidation genes.</title>
        <authorList>
            <person name="Lenk S."/>
            <person name="Moraru C."/>
            <person name="Hahnke S."/>
            <person name="Arnds J."/>
            <person name="Richter M."/>
            <person name="Kube M."/>
            <person name="Reinhardt R."/>
            <person name="Brinkhoff T."/>
            <person name="Harder J."/>
            <person name="Amann R."/>
            <person name="Mussmann M."/>
        </authorList>
    </citation>
    <scope>NUCLEOTIDE SEQUENCE</scope>
</reference>
<dbReference type="InterPro" id="IPR027417">
    <property type="entry name" value="P-loop_NTPase"/>
</dbReference>
<evidence type="ECO:0000256" key="1">
    <source>
        <dbReference type="SAM" id="MobiDB-lite"/>
    </source>
</evidence>
<feature type="region of interest" description="Disordered" evidence="1">
    <location>
        <begin position="721"/>
        <end position="746"/>
    </location>
</feature>
<dbReference type="GO" id="GO:0016887">
    <property type="term" value="F:ATP hydrolysis activity"/>
    <property type="evidence" value="ECO:0007669"/>
    <property type="project" value="InterPro"/>
</dbReference>
<dbReference type="InterPro" id="IPR052026">
    <property type="entry name" value="ExeA_AAA_ATPase_DNA-bind"/>
</dbReference>
<gene>
    <name evidence="3" type="ORF">ws643C1_0029</name>
</gene>
<dbReference type="SUPFAM" id="SSF52540">
    <property type="entry name" value="P-loop containing nucleoside triphosphate hydrolases"/>
    <property type="match status" value="1"/>
</dbReference>
<feature type="region of interest" description="Disordered" evidence="1">
    <location>
        <begin position="484"/>
        <end position="584"/>
    </location>
</feature>
<dbReference type="PANTHER" id="PTHR35894">
    <property type="entry name" value="GENERAL SECRETION PATHWAY PROTEIN A-RELATED"/>
    <property type="match status" value="1"/>
</dbReference>
<sequence length="786" mass="84705">MVSYNAVLNIMYESFYQLQSNPFSLTPDPHFCYRHLGHRQAREYLEYALNLGEGMVMVTGRPGTGKTTLVESFITGMHTGAVVAVHIAAAQLDPDNLLRAVAYAFDIEAEGQDRATLRFRIKKYLESLHDKGKRSLLVIDEAQGLPCDALDELRLLTDLQIDSQQLLQLFLVGQGQLHELLAKPEMDYFQQRVIASYQLVPLDLQETRDYIEYRLTRAGWLGRPTFTGAAVRDIHQYTAGVPRHINKLCNRLLLLGYGKGCQTIGHREVHTIAEEMGSEWLQPMEMQRVANGGLAIAPGSKPTQSRNELDKLAIRRKQRATMSLVRSNSADGAETTAVAANTDTLETPPEPDIESAPVCEPAAVPASQPDDVRHDRLRLRAGQAALVLLVVGLISAGLNRTVSTPEVNVTQVGEARPPLATEQEAVEERRATGLPGMPAIEAAGEVALPQVADEKLPAQAASGLTAEPATVMQSPQFEVHAPAARTDDQQDPPAGDRQTTGSTVRTAKRAAGEMGPPLVADEKLPAQAASGLTAEPAAAPQSPQVDAYAAAARADDLQDPSAGHQQAMGMATRASDGADAGVGPQQVADEELPAPGAGTLLAGKAGHMDTPPVGVPAQASPADELQDLLAAGRLALAEHRLLMPPNDSAYHYFQGALRLAPGNPEATRGIDQIVQRYITLSTRMLEEQNDLMARRFINRGLRIQPGNAVLLALREKSVASPTPEPLKLEPVVSGPATPEPVTASPDETVVDDKHFISRVKGFLYEQGRAETASVPDDQMTSSFLYE</sequence>
<dbReference type="AlphaFoldDB" id="I1X544"/>
<evidence type="ECO:0000259" key="2">
    <source>
        <dbReference type="SMART" id="SM00382"/>
    </source>
</evidence>
<feature type="domain" description="AAA+ ATPase" evidence="2">
    <location>
        <begin position="52"/>
        <end position="199"/>
    </location>
</feature>
<proteinExistence type="predicted"/>
<evidence type="ECO:0000313" key="3">
    <source>
        <dbReference type="EMBL" id="AFI78619.1"/>
    </source>
</evidence>
<dbReference type="InterPro" id="IPR049945">
    <property type="entry name" value="AAA_22"/>
</dbReference>
<dbReference type="EMBL" id="JQ256786">
    <property type="protein sequence ID" value="AFI78619.1"/>
    <property type="molecule type" value="Genomic_DNA"/>
</dbReference>
<organism evidence="3">
    <name type="scientific">uncultured bacterium ws643C1</name>
    <dbReference type="NCBI Taxonomy" id="1131833"/>
    <lineage>
        <taxon>Bacteria</taxon>
        <taxon>environmental samples</taxon>
    </lineage>
</organism>
<dbReference type="SMART" id="SM00382">
    <property type="entry name" value="AAA"/>
    <property type="match status" value="1"/>
</dbReference>
<dbReference type="Gene3D" id="3.40.50.300">
    <property type="entry name" value="P-loop containing nucleotide triphosphate hydrolases"/>
    <property type="match status" value="1"/>
</dbReference>
<dbReference type="InterPro" id="IPR003593">
    <property type="entry name" value="AAA+_ATPase"/>
</dbReference>
<name>I1X544_9BACT</name>
<dbReference type="PANTHER" id="PTHR35894:SF1">
    <property type="entry name" value="PHOSPHORIBULOKINASE _ URIDINE KINASE FAMILY"/>
    <property type="match status" value="1"/>
</dbReference>
<dbReference type="Pfam" id="PF13401">
    <property type="entry name" value="AAA_22"/>
    <property type="match status" value="1"/>
</dbReference>
<accession>I1X544</accession>
<protein>
    <recommendedName>
        <fullName evidence="2">AAA+ ATPase domain-containing protein</fullName>
    </recommendedName>
</protein>